<evidence type="ECO:0000313" key="9">
    <source>
        <dbReference type="EnsemblMetazoa" id="NP_001116501.1"/>
    </source>
</evidence>
<feature type="chain" id="PRO_5005122628" description="Carboxylic ester hydrolase" evidence="6">
    <location>
        <begin position="21"/>
        <end position="545"/>
    </location>
</feature>
<reference evidence="8" key="2">
    <citation type="submission" date="2008-04" db="EMBL/GenBank/DDBJ databases">
        <title>Molecular cloning and characterization of multiple carboxylesterases from Bombyx mori.</title>
        <authorList>
            <person name="Wang D."/>
            <person name="Li B."/>
            <person name="Chen Y.H."/>
            <person name="Guan J.M."/>
            <person name="Wei Z.G."/>
            <person name="Xu Y.X."/>
            <person name="Shen W.D."/>
        </authorList>
    </citation>
    <scope>NUCLEOTIDE SEQUENCE</scope>
</reference>
<dbReference type="Gene3D" id="3.40.50.1820">
    <property type="entry name" value="alpha/beta hydrolase"/>
    <property type="match status" value="1"/>
</dbReference>
<evidence type="ECO:0000256" key="2">
    <source>
        <dbReference type="ARBA" id="ARBA00022487"/>
    </source>
</evidence>
<keyword evidence="5" id="KW-0325">Glycoprotein</keyword>
<evidence type="ECO:0000256" key="3">
    <source>
        <dbReference type="ARBA" id="ARBA00022801"/>
    </source>
</evidence>
<protein>
    <recommendedName>
        <fullName evidence="6">Carboxylic ester hydrolase</fullName>
        <ecNumber evidence="6">3.1.1.-</ecNumber>
    </recommendedName>
</protein>
<keyword evidence="2" id="KW-0719">Serine esterase</keyword>
<evidence type="ECO:0000256" key="6">
    <source>
        <dbReference type="RuleBase" id="RU361235"/>
    </source>
</evidence>
<keyword evidence="3 6" id="KW-0378">Hydrolase</keyword>
<reference evidence="9" key="3">
    <citation type="submission" date="2022-06" db="UniProtKB">
        <authorList>
            <consortium name="EnsemblMetazoa"/>
        </authorList>
    </citation>
    <scope>IDENTIFICATION</scope>
    <source>
        <strain evidence="9">p50T (Dazao)</strain>
    </source>
</reference>
<proteinExistence type="evidence at transcript level"/>
<gene>
    <name evidence="9" type="primary">100144572</name>
</gene>
<evidence type="ECO:0000259" key="7">
    <source>
        <dbReference type="Pfam" id="PF00135"/>
    </source>
</evidence>
<feature type="signal peptide" evidence="6">
    <location>
        <begin position="1"/>
        <end position="20"/>
    </location>
</feature>
<dbReference type="ESTHER" id="bommo-b1q137">
    <property type="family name" value="Carb_B_Arthropoda"/>
</dbReference>
<evidence type="ECO:0000256" key="4">
    <source>
        <dbReference type="ARBA" id="ARBA00023157"/>
    </source>
</evidence>
<name>B1Q137_BOMMO</name>
<evidence type="ECO:0000256" key="1">
    <source>
        <dbReference type="ARBA" id="ARBA00005964"/>
    </source>
</evidence>
<keyword evidence="4" id="KW-1015">Disulfide bond</keyword>
<keyword evidence="6" id="KW-0732">Signal</keyword>
<dbReference type="KEGG" id="bmor:100144572"/>
<dbReference type="GO" id="GO:0052689">
    <property type="term" value="F:carboxylic ester hydrolase activity"/>
    <property type="evidence" value="ECO:0007669"/>
    <property type="project" value="UniProtKB-KW"/>
</dbReference>
<comment type="similarity">
    <text evidence="1 6">Belongs to the type-B carboxylesterase/lipase family.</text>
</comment>
<organism evidence="8">
    <name type="scientific">Bombyx mori</name>
    <name type="common">Silk moth</name>
    <dbReference type="NCBI Taxonomy" id="7091"/>
    <lineage>
        <taxon>Eukaryota</taxon>
        <taxon>Metazoa</taxon>
        <taxon>Ecdysozoa</taxon>
        <taxon>Arthropoda</taxon>
        <taxon>Hexapoda</taxon>
        <taxon>Insecta</taxon>
        <taxon>Pterygota</taxon>
        <taxon>Neoptera</taxon>
        <taxon>Endopterygota</taxon>
        <taxon>Lepidoptera</taxon>
        <taxon>Glossata</taxon>
        <taxon>Ditrysia</taxon>
        <taxon>Bombycoidea</taxon>
        <taxon>Bombycidae</taxon>
        <taxon>Bombycinae</taxon>
        <taxon>Bombyx</taxon>
    </lineage>
</organism>
<dbReference type="EnsemblMetazoa" id="NM_001123029.2">
    <property type="protein sequence ID" value="NP_001116501.1"/>
    <property type="gene ID" value="GeneID_100144572"/>
</dbReference>
<dbReference type="EC" id="3.1.1.-" evidence="6"/>
<dbReference type="AlphaFoldDB" id="B1Q137"/>
<reference evidence="10" key="1">
    <citation type="journal article" date="2008" name="Insect Biochem. Mol. Biol.">
        <title>The genome of a lepidopteran model insect, the silkworm Bombyx mori.</title>
        <authorList>
            <consortium name="International Silkworm Genome Consortium"/>
        </authorList>
    </citation>
    <scope>NUCLEOTIDE SEQUENCE [LARGE SCALE GENOMIC DNA]</scope>
    <source>
        <strain evidence="10">p50T</strain>
    </source>
</reference>
<dbReference type="Pfam" id="PF00135">
    <property type="entry name" value="COesterase"/>
    <property type="match status" value="1"/>
</dbReference>
<dbReference type="InterPro" id="IPR002018">
    <property type="entry name" value="CarbesteraseB"/>
</dbReference>
<dbReference type="InterPro" id="IPR029058">
    <property type="entry name" value="AB_hydrolase_fold"/>
</dbReference>
<accession>B1Q137</accession>
<sequence length="545" mass="61295">MAVTFPIVILTLTLINNIDAISRIDPSVETKVGLIKGLRSDNNDFSLFLGVPYAKVNRSNPFGVSIPYPSFLDTFEAFQESPRCPQASTSSNQSLDCLSLNIYVPTNATSQNKLPVMVWIHGGAFSSGSGSRDSAGPEFLIRYDVILVTVYYRLGPYGFMCLDHPEVAGNQGLKDQLMALRWINENIEAFGGDANKITIFGESAGGHSVELHLLSQAEILYNRVILQSGSAEARTVLIEPDKSAPLKIADRLGHTTDNIEEALTFLSSASTESVITAASSLGIEFKPCAENPFEQVDSFITKRWANAKIPKVANIPVLIGFNDHELMITHVLGDAQHFASLDIFTTYLNKTFNFDSDTLEEMTQYVRQFYIGDDPITEEKRWEIINYDSDFVYIHPIQRTINKFIEGHARNIYYYMFSYDGGRNLVKVSRGINAPGVAHADELGYIFSIKSLSNKTSPEDQLMVDRMTTMWTNFAKFGDPTPETTGLLPIKWDPITKDSYNYLKIDSVLTLGNRPYKERMTLWDLFYKLNEKKQKYYDESNEDSF</sequence>
<evidence type="ECO:0000313" key="8">
    <source>
        <dbReference type="EMBL" id="ACB12411.1"/>
    </source>
</evidence>
<dbReference type="PANTHER" id="PTHR43142:SF1">
    <property type="entry name" value="CARBOXYLIC ESTER HYDROLASE"/>
    <property type="match status" value="1"/>
</dbReference>
<dbReference type="PANTHER" id="PTHR43142">
    <property type="entry name" value="CARBOXYLIC ESTER HYDROLASE"/>
    <property type="match status" value="1"/>
</dbReference>
<feature type="domain" description="Carboxylesterase type B" evidence="7">
    <location>
        <begin position="25"/>
        <end position="523"/>
    </location>
</feature>
<dbReference type="Proteomes" id="UP000005204">
    <property type="component" value="Unassembled WGS sequence"/>
</dbReference>
<evidence type="ECO:0000313" key="10">
    <source>
        <dbReference type="Proteomes" id="UP000005204"/>
    </source>
</evidence>
<dbReference type="SUPFAM" id="SSF53474">
    <property type="entry name" value="alpha/beta-Hydrolases"/>
    <property type="match status" value="1"/>
</dbReference>
<evidence type="ECO:0000256" key="5">
    <source>
        <dbReference type="ARBA" id="ARBA00023180"/>
    </source>
</evidence>
<keyword evidence="10" id="KW-1185">Reference proteome</keyword>
<dbReference type="PROSITE" id="PS00122">
    <property type="entry name" value="CARBOXYLESTERASE_B_1"/>
    <property type="match status" value="1"/>
</dbReference>
<dbReference type="OrthoDB" id="19653at2759"/>
<dbReference type="EMBL" id="EU523532">
    <property type="protein sequence ID" value="ACB12411.1"/>
    <property type="molecule type" value="mRNA"/>
</dbReference>
<dbReference type="InterPro" id="IPR019826">
    <property type="entry name" value="Carboxylesterase_B_AS"/>
</dbReference>